<reference evidence="4 5" key="1">
    <citation type="submission" date="2018-05" db="EMBL/GenBank/DDBJ databases">
        <title>Chitinophaga sp. K3CV102501T nov., isolated from isolated from a monsoon evergreen broad-leaved forest soil.</title>
        <authorList>
            <person name="Lv Y."/>
        </authorList>
    </citation>
    <scope>NUCLEOTIDE SEQUENCE [LARGE SCALE GENOMIC DNA]</scope>
    <source>
        <strain evidence="4 5">GDMCC 1.1325</strain>
    </source>
</reference>
<dbReference type="InterPro" id="IPR010994">
    <property type="entry name" value="RuvA_2-like"/>
</dbReference>
<feature type="domain" description="Smf/DprA SLOG" evidence="2">
    <location>
        <begin position="81"/>
        <end position="289"/>
    </location>
</feature>
<dbReference type="SUPFAM" id="SSF47781">
    <property type="entry name" value="RuvA domain 2-like"/>
    <property type="match status" value="1"/>
</dbReference>
<comment type="caution">
    <text evidence="4">The sequence shown here is derived from an EMBL/GenBank/DDBJ whole genome shotgun (WGS) entry which is preliminary data.</text>
</comment>
<dbReference type="Gene3D" id="1.10.10.10">
    <property type="entry name" value="Winged helix-like DNA-binding domain superfamily/Winged helix DNA-binding domain"/>
    <property type="match status" value="1"/>
</dbReference>
<dbReference type="Pfam" id="PF02481">
    <property type="entry name" value="DNA_processg_A"/>
    <property type="match status" value="1"/>
</dbReference>
<evidence type="ECO:0000313" key="5">
    <source>
        <dbReference type="Proteomes" id="UP000253410"/>
    </source>
</evidence>
<evidence type="ECO:0000259" key="3">
    <source>
        <dbReference type="Pfam" id="PF17782"/>
    </source>
</evidence>
<proteinExistence type="inferred from homology"/>
<protein>
    <submittedName>
        <fullName evidence="4">DNA-protecting protein DprA</fullName>
    </submittedName>
</protein>
<dbReference type="InterPro" id="IPR041614">
    <property type="entry name" value="DprA_WH"/>
</dbReference>
<accession>A0A365Y6F7</accession>
<feature type="domain" description="DprA winged helix" evidence="3">
    <location>
        <begin position="308"/>
        <end position="361"/>
    </location>
</feature>
<dbReference type="GO" id="GO:0009294">
    <property type="term" value="P:DNA-mediated transformation"/>
    <property type="evidence" value="ECO:0007669"/>
    <property type="project" value="InterPro"/>
</dbReference>
<evidence type="ECO:0000313" key="4">
    <source>
        <dbReference type="EMBL" id="RBL94163.1"/>
    </source>
</evidence>
<dbReference type="Gene3D" id="3.40.50.450">
    <property type="match status" value="1"/>
</dbReference>
<dbReference type="EMBL" id="QFFJ01000001">
    <property type="protein sequence ID" value="RBL94163.1"/>
    <property type="molecule type" value="Genomic_DNA"/>
</dbReference>
<dbReference type="Proteomes" id="UP000253410">
    <property type="component" value="Unassembled WGS sequence"/>
</dbReference>
<dbReference type="PANTHER" id="PTHR43022">
    <property type="entry name" value="PROTEIN SMF"/>
    <property type="match status" value="1"/>
</dbReference>
<dbReference type="InterPro" id="IPR057666">
    <property type="entry name" value="DrpA_SLOG"/>
</dbReference>
<evidence type="ECO:0000259" key="2">
    <source>
        <dbReference type="Pfam" id="PF02481"/>
    </source>
</evidence>
<dbReference type="RefSeq" id="WP_113616822.1">
    <property type="nucleotide sequence ID" value="NZ_QFFJ01000001.1"/>
</dbReference>
<organism evidence="4 5">
    <name type="scientific">Chitinophaga flava</name>
    <dbReference type="NCBI Taxonomy" id="2259036"/>
    <lineage>
        <taxon>Bacteria</taxon>
        <taxon>Pseudomonadati</taxon>
        <taxon>Bacteroidota</taxon>
        <taxon>Chitinophagia</taxon>
        <taxon>Chitinophagales</taxon>
        <taxon>Chitinophagaceae</taxon>
        <taxon>Chitinophaga</taxon>
    </lineage>
</organism>
<gene>
    <name evidence="4" type="primary">dprA</name>
    <name evidence="4" type="ORF">DF182_08545</name>
</gene>
<dbReference type="InterPro" id="IPR003488">
    <property type="entry name" value="DprA"/>
</dbReference>
<keyword evidence="5" id="KW-1185">Reference proteome</keyword>
<comment type="similarity">
    <text evidence="1">Belongs to the DprA/Smf family.</text>
</comment>
<dbReference type="SUPFAM" id="SSF102405">
    <property type="entry name" value="MCP/YpsA-like"/>
    <property type="match status" value="1"/>
</dbReference>
<evidence type="ECO:0000256" key="1">
    <source>
        <dbReference type="ARBA" id="ARBA00006525"/>
    </source>
</evidence>
<dbReference type="Pfam" id="PF17782">
    <property type="entry name" value="WHD_DprA"/>
    <property type="match status" value="1"/>
</dbReference>
<dbReference type="PANTHER" id="PTHR43022:SF1">
    <property type="entry name" value="PROTEIN SMF"/>
    <property type="match status" value="1"/>
</dbReference>
<sequence length="367" mass="40681">MPQELMYQIALTRIPLIGDVIIRKLLETFGTAGNIFKAKKQELERIETVGSVRANAIRGFRDFDAVEKEMIFIEKYRIRPLFCTDPDYPQRLQYCYDGPVMLYYKGSASLNAGRIVSVVGTRRPSAYGKKICRQLTEELAAAQITLVSGLAYGIDILAHQTALQAGIPTIGVLAHGLDRIYPAAHKQTATAMIEQGGLLTDFMSGQLPDKQNFPKRNRIVAGLCDATIVVESGLQGGSLITADLATGYNRDVFCIPGQVDDPHAAGCNHLIKDNKAMLITGATDILKMMGWENSARRAVPLQRELFLQLSDNEQQILQLFQDKPQRHLEELYLHTGLSGSQVATAVFNLEMQSLLKSLPGQRYELVQ</sequence>
<dbReference type="AlphaFoldDB" id="A0A365Y6F7"/>
<name>A0A365Y6F7_9BACT</name>
<dbReference type="NCBIfam" id="TIGR00732">
    <property type="entry name" value="dprA"/>
    <property type="match status" value="1"/>
</dbReference>
<dbReference type="InterPro" id="IPR036388">
    <property type="entry name" value="WH-like_DNA-bd_sf"/>
</dbReference>
<dbReference type="OrthoDB" id="9785707at2"/>